<dbReference type="EMBL" id="VSRR010125937">
    <property type="protein sequence ID" value="MPD01140.1"/>
    <property type="molecule type" value="Genomic_DNA"/>
</dbReference>
<keyword evidence="3" id="KW-1185">Reference proteome</keyword>
<sequence>MTLWNTPIWPAHGGSDGSSSCPGRQLVHAMAGGGVLALADTVPFISIWVIS</sequence>
<reference evidence="2 3" key="1">
    <citation type="submission" date="2019-05" db="EMBL/GenBank/DDBJ databases">
        <title>Another draft genome of Portunus trituberculatus and its Hox gene families provides insights of decapod evolution.</title>
        <authorList>
            <person name="Jeong J.-H."/>
            <person name="Song I."/>
            <person name="Kim S."/>
            <person name="Choi T."/>
            <person name="Kim D."/>
            <person name="Ryu S."/>
            <person name="Kim W."/>
        </authorList>
    </citation>
    <scope>NUCLEOTIDE SEQUENCE [LARGE SCALE GENOMIC DNA]</scope>
    <source>
        <tissue evidence="2">Muscle</tissue>
    </source>
</reference>
<evidence type="ECO:0000313" key="3">
    <source>
        <dbReference type="Proteomes" id="UP000324222"/>
    </source>
</evidence>
<accession>A0A5B7K2B2</accession>
<dbReference type="AlphaFoldDB" id="A0A5B7K2B2"/>
<comment type="caution">
    <text evidence="2">The sequence shown here is derived from an EMBL/GenBank/DDBJ whole genome shotgun (WGS) entry which is preliminary data.</text>
</comment>
<proteinExistence type="predicted"/>
<keyword evidence="1" id="KW-0472">Membrane</keyword>
<evidence type="ECO:0000256" key="1">
    <source>
        <dbReference type="SAM" id="Phobius"/>
    </source>
</evidence>
<gene>
    <name evidence="2" type="ORF">E2C01_096654</name>
</gene>
<keyword evidence="1" id="KW-1133">Transmembrane helix</keyword>
<keyword evidence="1" id="KW-0812">Transmembrane</keyword>
<feature type="transmembrane region" description="Helical" evidence="1">
    <location>
        <begin position="26"/>
        <end position="50"/>
    </location>
</feature>
<dbReference type="Proteomes" id="UP000324222">
    <property type="component" value="Unassembled WGS sequence"/>
</dbReference>
<evidence type="ECO:0000313" key="2">
    <source>
        <dbReference type="EMBL" id="MPD01140.1"/>
    </source>
</evidence>
<organism evidence="2 3">
    <name type="scientific">Portunus trituberculatus</name>
    <name type="common">Swimming crab</name>
    <name type="synonym">Neptunus trituberculatus</name>
    <dbReference type="NCBI Taxonomy" id="210409"/>
    <lineage>
        <taxon>Eukaryota</taxon>
        <taxon>Metazoa</taxon>
        <taxon>Ecdysozoa</taxon>
        <taxon>Arthropoda</taxon>
        <taxon>Crustacea</taxon>
        <taxon>Multicrustacea</taxon>
        <taxon>Malacostraca</taxon>
        <taxon>Eumalacostraca</taxon>
        <taxon>Eucarida</taxon>
        <taxon>Decapoda</taxon>
        <taxon>Pleocyemata</taxon>
        <taxon>Brachyura</taxon>
        <taxon>Eubrachyura</taxon>
        <taxon>Portunoidea</taxon>
        <taxon>Portunidae</taxon>
        <taxon>Portuninae</taxon>
        <taxon>Portunus</taxon>
    </lineage>
</organism>
<protein>
    <submittedName>
        <fullName evidence="2">Uncharacterized protein</fullName>
    </submittedName>
</protein>
<name>A0A5B7K2B2_PORTR</name>